<evidence type="ECO:0000256" key="2">
    <source>
        <dbReference type="ARBA" id="ARBA00006498"/>
    </source>
</evidence>
<dbReference type="EnsemblMetazoa" id="GPPI001792-RA">
    <property type="protein sequence ID" value="GPPI001792-PA"/>
    <property type="gene ID" value="GPPI001792"/>
</dbReference>
<evidence type="ECO:0000256" key="3">
    <source>
        <dbReference type="ARBA" id="ARBA00022448"/>
    </source>
</evidence>
<dbReference type="AlphaFoldDB" id="A0A1B0AMG1"/>
<evidence type="ECO:0000256" key="4">
    <source>
        <dbReference type="ARBA" id="ARBA00022660"/>
    </source>
</evidence>
<evidence type="ECO:0000256" key="6">
    <source>
        <dbReference type="ARBA" id="ARBA00022982"/>
    </source>
</evidence>
<name>A0A1B0AMG1_9MUSC</name>
<dbReference type="VEuPathDB" id="VectorBase:GPPI001792"/>
<reference evidence="11" key="1">
    <citation type="submission" date="2015-01" db="EMBL/GenBank/DDBJ databases">
        <authorList>
            <person name="Aksoy S."/>
            <person name="Warren W."/>
            <person name="Wilson R.K."/>
        </authorList>
    </citation>
    <scope>NUCLEOTIDE SEQUENCE [LARGE SCALE GENOMIC DNA]</scope>
    <source>
        <strain evidence="11">IAEA</strain>
    </source>
</reference>
<dbReference type="EMBL" id="JXJN01000414">
    <property type="status" value="NOT_ANNOTATED_CDS"/>
    <property type="molecule type" value="Genomic_DNA"/>
</dbReference>
<evidence type="ECO:0000313" key="11">
    <source>
        <dbReference type="Proteomes" id="UP000092460"/>
    </source>
</evidence>
<evidence type="ECO:0000256" key="8">
    <source>
        <dbReference type="ARBA" id="ARBA00023136"/>
    </source>
</evidence>
<evidence type="ECO:0000259" key="9">
    <source>
        <dbReference type="Pfam" id="PF02320"/>
    </source>
</evidence>
<feature type="domain" description="Ubiquinol-cytochrome C reductase hinge" evidence="9">
    <location>
        <begin position="35"/>
        <end position="95"/>
    </location>
</feature>
<accession>A0A1B0AMG1</accession>
<evidence type="ECO:0000256" key="1">
    <source>
        <dbReference type="ARBA" id="ARBA00004273"/>
    </source>
</evidence>
<dbReference type="GO" id="GO:0005743">
    <property type="term" value="C:mitochondrial inner membrane"/>
    <property type="evidence" value="ECO:0007669"/>
    <property type="project" value="UniProtKB-SubCell"/>
</dbReference>
<dbReference type="InterPro" id="IPR023184">
    <property type="entry name" value="Ubol_cytC_Rdtase_hinge_dom"/>
</dbReference>
<comment type="similarity">
    <text evidence="2">Belongs to the UQCRH/QCR6 family.</text>
</comment>
<organism evidence="10 11">
    <name type="scientific">Glossina palpalis gambiensis</name>
    <dbReference type="NCBI Taxonomy" id="67801"/>
    <lineage>
        <taxon>Eukaryota</taxon>
        <taxon>Metazoa</taxon>
        <taxon>Ecdysozoa</taxon>
        <taxon>Arthropoda</taxon>
        <taxon>Hexapoda</taxon>
        <taxon>Insecta</taxon>
        <taxon>Pterygota</taxon>
        <taxon>Neoptera</taxon>
        <taxon>Endopterygota</taxon>
        <taxon>Diptera</taxon>
        <taxon>Brachycera</taxon>
        <taxon>Muscomorpha</taxon>
        <taxon>Hippoboscoidea</taxon>
        <taxon>Glossinidae</taxon>
        <taxon>Glossina</taxon>
    </lineage>
</organism>
<dbReference type="Proteomes" id="UP000092460">
    <property type="component" value="Unassembled WGS sequence"/>
</dbReference>
<dbReference type="SUPFAM" id="SSF81531">
    <property type="entry name" value="Non-heme 11 kDa protein of cytochrome bc1 complex (Ubiquinol-cytochrome c reductase)"/>
    <property type="match status" value="1"/>
</dbReference>
<reference evidence="10" key="2">
    <citation type="submission" date="2020-05" db="UniProtKB">
        <authorList>
            <consortium name="EnsemblMetazoa"/>
        </authorList>
    </citation>
    <scope>IDENTIFICATION</scope>
    <source>
        <strain evidence="10">IAEA</strain>
    </source>
</reference>
<keyword evidence="8" id="KW-0472">Membrane</keyword>
<keyword evidence="4" id="KW-0679">Respiratory chain</keyword>
<keyword evidence="6" id="KW-0249">Electron transport</keyword>
<proteinExistence type="inferred from homology"/>
<evidence type="ECO:0000313" key="10">
    <source>
        <dbReference type="EnsemblMetazoa" id="GPPI001792-PA"/>
    </source>
</evidence>
<keyword evidence="11" id="KW-1185">Reference proteome</keyword>
<evidence type="ECO:0000256" key="5">
    <source>
        <dbReference type="ARBA" id="ARBA00022792"/>
    </source>
</evidence>
<dbReference type="Gene3D" id="1.10.287.20">
    <property type="entry name" value="Ubiquinol-cytochrome C reductase hinge domain"/>
    <property type="match status" value="1"/>
</dbReference>
<sequence>MDFFPIIIRKWFAILQVHADDIKEKEELPKKKLRDPMKELREECSSEKDIFKLYDILIKCNDDVDSKAKTQESCEEQLFNFLQNRDDYLYKSLFDHSQ</sequence>
<protein>
    <recommendedName>
        <fullName evidence="9">Ubiquinol-cytochrome C reductase hinge domain-containing protein</fullName>
    </recommendedName>
</protein>
<dbReference type="Pfam" id="PF02320">
    <property type="entry name" value="UCR_hinge"/>
    <property type="match status" value="1"/>
</dbReference>
<keyword evidence="3" id="KW-0813">Transport</keyword>
<comment type="subcellular location">
    <subcellularLocation>
        <location evidence="1">Mitochondrion inner membrane</location>
    </subcellularLocation>
</comment>
<dbReference type="STRING" id="67801.A0A1B0AMG1"/>
<dbReference type="InterPro" id="IPR036811">
    <property type="entry name" value="Ubol_cytC_Rdtase_hinge_dom_sf"/>
</dbReference>
<evidence type="ECO:0000256" key="7">
    <source>
        <dbReference type="ARBA" id="ARBA00023128"/>
    </source>
</evidence>
<keyword evidence="5" id="KW-0999">Mitochondrion inner membrane</keyword>
<keyword evidence="7" id="KW-0496">Mitochondrion</keyword>